<keyword evidence="2" id="KW-1133">Transmembrane helix</keyword>
<feature type="compositionally biased region" description="Low complexity" evidence="1">
    <location>
        <begin position="157"/>
        <end position="166"/>
    </location>
</feature>
<dbReference type="Proteomes" id="UP000295560">
    <property type="component" value="Unassembled WGS sequence"/>
</dbReference>
<feature type="transmembrane region" description="Helical" evidence="2">
    <location>
        <begin position="110"/>
        <end position="130"/>
    </location>
</feature>
<keyword evidence="2" id="KW-0812">Transmembrane</keyword>
<feature type="transmembrane region" description="Helical" evidence="2">
    <location>
        <begin position="80"/>
        <end position="98"/>
    </location>
</feature>
<evidence type="ECO:0000313" key="3">
    <source>
        <dbReference type="EMBL" id="TCK27305.1"/>
    </source>
</evidence>
<protein>
    <submittedName>
        <fullName evidence="3">Uncharacterized protein</fullName>
    </submittedName>
</protein>
<feature type="compositionally biased region" description="Low complexity" evidence="1">
    <location>
        <begin position="207"/>
        <end position="216"/>
    </location>
</feature>
<keyword evidence="4" id="KW-1185">Reference proteome</keyword>
<gene>
    <name evidence="3" type="ORF">EV378_3173</name>
</gene>
<reference evidence="3 4" key="1">
    <citation type="submission" date="2019-03" db="EMBL/GenBank/DDBJ databases">
        <title>Sequencing the genomes of 1000 actinobacteria strains.</title>
        <authorList>
            <person name="Klenk H.-P."/>
        </authorList>
    </citation>
    <scope>NUCLEOTIDE SEQUENCE [LARGE SCALE GENOMIC DNA]</scope>
    <source>
        <strain evidence="3 4">DSM 44969</strain>
    </source>
</reference>
<feature type="compositionally biased region" description="Low complexity" evidence="1">
    <location>
        <begin position="183"/>
        <end position="196"/>
    </location>
</feature>
<name>A0A4R1I188_PSEEN</name>
<comment type="caution">
    <text evidence="3">The sequence shown here is derived from an EMBL/GenBank/DDBJ whole genome shotgun (WGS) entry which is preliminary data.</text>
</comment>
<feature type="region of interest" description="Disordered" evidence="1">
    <location>
        <begin position="132"/>
        <end position="225"/>
    </location>
</feature>
<dbReference type="AlphaFoldDB" id="A0A4R1I188"/>
<proteinExistence type="predicted"/>
<evidence type="ECO:0000313" key="4">
    <source>
        <dbReference type="Proteomes" id="UP000295560"/>
    </source>
</evidence>
<dbReference type="RefSeq" id="WP_132425847.1">
    <property type="nucleotide sequence ID" value="NZ_SMFZ01000001.1"/>
</dbReference>
<evidence type="ECO:0000256" key="2">
    <source>
        <dbReference type="SAM" id="Phobius"/>
    </source>
</evidence>
<feature type="transmembrane region" description="Helical" evidence="2">
    <location>
        <begin position="21"/>
        <end position="42"/>
    </location>
</feature>
<sequence>MDISRRTATTRPTIGTSGRHALGAAVGAVGFVVALWLLAGAFDVTSPDPGPATALPALLTLGGGAALGAVLLAGRRISPAAPLTSGLLWAVGALLTLNEPDLSSASILPAVGYQLGLAMAAMMLLGTLAVQPTRPRPQSRPQPLMTTLDGDTDWNLPAVRPVVAPREVPRRRPDGGGPRHRAAPGAPRVPTLATRRAAPDPRRMPPRRAGAIRPAGPMTPRRQWG</sequence>
<dbReference type="EMBL" id="SMFZ01000001">
    <property type="protein sequence ID" value="TCK27305.1"/>
    <property type="molecule type" value="Genomic_DNA"/>
</dbReference>
<evidence type="ECO:0000256" key="1">
    <source>
        <dbReference type="SAM" id="MobiDB-lite"/>
    </source>
</evidence>
<keyword evidence="2" id="KW-0472">Membrane</keyword>
<organism evidence="3 4">
    <name type="scientific">Pseudonocardia endophytica</name>
    <dbReference type="NCBI Taxonomy" id="401976"/>
    <lineage>
        <taxon>Bacteria</taxon>
        <taxon>Bacillati</taxon>
        <taxon>Actinomycetota</taxon>
        <taxon>Actinomycetes</taxon>
        <taxon>Pseudonocardiales</taxon>
        <taxon>Pseudonocardiaceae</taxon>
        <taxon>Pseudonocardia</taxon>
    </lineage>
</organism>
<feature type="transmembrane region" description="Helical" evidence="2">
    <location>
        <begin position="54"/>
        <end position="73"/>
    </location>
</feature>
<accession>A0A4R1I188</accession>